<dbReference type="OrthoDB" id="445326at2759"/>
<dbReference type="FunCoup" id="A0A482XH79">
    <property type="interactions" value="1430"/>
</dbReference>
<feature type="compositionally biased region" description="Acidic residues" evidence="8">
    <location>
        <begin position="281"/>
        <end position="298"/>
    </location>
</feature>
<name>A0A482XH79_LAOST</name>
<dbReference type="GO" id="GO:0032040">
    <property type="term" value="C:small-subunit processome"/>
    <property type="evidence" value="ECO:0007669"/>
    <property type="project" value="TreeGrafter"/>
</dbReference>
<dbReference type="Proteomes" id="UP000291343">
    <property type="component" value="Unassembled WGS sequence"/>
</dbReference>
<dbReference type="GO" id="GO:0006364">
    <property type="term" value="P:rRNA processing"/>
    <property type="evidence" value="ECO:0007669"/>
    <property type="project" value="UniProtKB-KW"/>
</dbReference>
<evidence type="ECO:0000256" key="5">
    <source>
        <dbReference type="ARBA" id="ARBA00023274"/>
    </source>
</evidence>
<dbReference type="GO" id="GO:0034457">
    <property type="term" value="C:Mpp10 complex"/>
    <property type="evidence" value="ECO:0007669"/>
    <property type="project" value="UniProtKB-UniRule"/>
</dbReference>
<feature type="compositionally biased region" description="Basic and acidic residues" evidence="8">
    <location>
        <begin position="564"/>
        <end position="577"/>
    </location>
</feature>
<evidence type="ECO:0000313" key="9">
    <source>
        <dbReference type="EMBL" id="RZF44678.1"/>
    </source>
</evidence>
<feature type="region of interest" description="Disordered" evidence="8">
    <location>
        <begin position="195"/>
        <end position="362"/>
    </location>
</feature>
<evidence type="ECO:0000256" key="8">
    <source>
        <dbReference type="SAM" id="MobiDB-lite"/>
    </source>
</evidence>
<dbReference type="SMR" id="A0A482XH79"/>
<feature type="compositionally biased region" description="Acidic residues" evidence="8">
    <location>
        <begin position="252"/>
        <end position="269"/>
    </location>
</feature>
<protein>
    <recommendedName>
        <fullName evidence="7">U3 small nucleolar ribonucleoprotein protein MPP10</fullName>
    </recommendedName>
</protein>
<keyword evidence="2 7" id="KW-0690">Ribosome biogenesis</keyword>
<feature type="compositionally biased region" description="Basic and acidic residues" evidence="8">
    <location>
        <begin position="592"/>
        <end position="611"/>
    </location>
</feature>
<organism evidence="9 10">
    <name type="scientific">Laodelphax striatellus</name>
    <name type="common">Small brown planthopper</name>
    <name type="synonym">Delphax striatella</name>
    <dbReference type="NCBI Taxonomy" id="195883"/>
    <lineage>
        <taxon>Eukaryota</taxon>
        <taxon>Metazoa</taxon>
        <taxon>Ecdysozoa</taxon>
        <taxon>Arthropoda</taxon>
        <taxon>Hexapoda</taxon>
        <taxon>Insecta</taxon>
        <taxon>Pterygota</taxon>
        <taxon>Neoptera</taxon>
        <taxon>Paraneoptera</taxon>
        <taxon>Hemiptera</taxon>
        <taxon>Auchenorrhyncha</taxon>
        <taxon>Fulgoroidea</taxon>
        <taxon>Delphacidae</taxon>
        <taxon>Criomorphinae</taxon>
        <taxon>Laodelphax</taxon>
    </lineage>
</organism>
<feature type="compositionally biased region" description="Basic and acidic residues" evidence="8">
    <location>
        <begin position="170"/>
        <end position="182"/>
    </location>
</feature>
<feature type="compositionally biased region" description="Acidic residues" evidence="8">
    <location>
        <begin position="123"/>
        <end position="149"/>
    </location>
</feature>
<dbReference type="PANTHER" id="PTHR17039">
    <property type="entry name" value="U3 SMALL NUCLEOLAR RIBONUCLEOPROTEIN PROTEIN MPP10"/>
    <property type="match status" value="1"/>
</dbReference>
<dbReference type="Pfam" id="PF04006">
    <property type="entry name" value="Mpp10"/>
    <property type="match status" value="1"/>
</dbReference>
<keyword evidence="5 7" id="KW-0687">Ribonucleoprotein</keyword>
<comment type="similarity">
    <text evidence="6 7">Belongs to the MPP10 family.</text>
</comment>
<evidence type="ECO:0000313" key="10">
    <source>
        <dbReference type="Proteomes" id="UP000291343"/>
    </source>
</evidence>
<feature type="compositionally biased region" description="Basic residues" evidence="8">
    <location>
        <begin position="578"/>
        <end position="591"/>
    </location>
</feature>
<dbReference type="InterPro" id="IPR012173">
    <property type="entry name" value="Mpp10"/>
</dbReference>
<accession>A0A482XH79</accession>
<dbReference type="InParanoid" id="A0A482XH79"/>
<evidence type="ECO:0000256" key="1">
    <source>
        <dbReference type="ARBA" id="ARBA00004604"/>
    </source>
</evidence>
<feature type="region of interest" description="Disordered" evidence="8">
    <location>
        <begin position="116"/>
        <end position="182"/>
    </location>
</feature>
<comment type="function">
    <text evidence="7">Involved in nucleolar processing of pre-18S ribosomal RNA.</text>
</comment>
<gene>
    <name evidence="9" type="ORF">LSTR_LSTR000630</name>
</gene>
<dbReference type="PIRSF" id="PIRSF017300">
    <property type="entry name" value="snoRNP_Mpp10"/>
    <property type="match status" value="1"/>
</dbReference>
<feature type="compositionally biased region" description="Acidic residues" evidence="8">
    <location>
        <begin position="309"/>
        <end position="330"/>
    </location>
</feature>
<sequence>MNRKSDFESFLQRFEVLTKNAEDYVTGVNQEISEDSENDIKNLLKNFYDVLKSTEDGKIGKNALPKLLIENFDDEQIWQQIELLNSDYSRSFSTNLTRLKNGSEIIFPTRKIISESPTKPLEDVEDEQSDSEEDIEDGSDMPSISDDESKEIAKKRKKPKNSDSDGTGNIRDDKKPSIVDDDFFKLSEMEDFLLAAEKSENADNDNEDSEDEVDYFDDIPSDDEDGDEKKLKYKDFFADPRGSSALMNNGEGLEDEGEEGGGSDDDQEGSLENLGHKTTGEVDDDDDEDDYDDEENDDVAEKMRLGMENSDDESENDDYDDDEEENEEKMETDSNSDGGAQEKSDPSKPKSTMELREERLKKKIKELEDRALSDKPWQMKGEISADSRPQNSLLEEVLEFDMTAKPAPVMTEATTERLEDIIIRRIKDKAWDDVERKVKPVENISEFKKRLVLDQEKSKESLAEIYEKEFIKQRDAAASVGLGTPEFKEPEEPPEHKKIKSMMVALFSKLDALSNYHYTPLPAAPDVKIVNNLPAITMEEVAPVTATDANLLAPEEVLGKKKRELMSKEERTATDRKRERRKKKKFQRVKKMREDQKERKNKDKPQKFTKAKAFENLKKLTKFKNVKVVS</sequence>
<evidence type="ECO:0000256" key="6">
    <source>
        <dbReference type="ARBA" id="ARBA00029455"/>
    </source>
</evidence>
<evidence type="ECO:0000256" key="3">
    <source>
        <dbReference type="ARBA" id="ARBA00022552"/>
    </source>
</evidence>
<dbReference type="EMBL" id="QKKF02010319">
    <property type="protein sequence ID" value="RZF44678.1"/>
    <property type="molecule type" value="Genomic_DNA"/>
</dbReference>
<feature type="compositionally biased region" description="Basic and acidic residues" evidence="8">
    <location>
        <begin position="340"/>
        <end position="362"/>
    </location>
</feature>
<feature type="compositionally biased region" description="Acidic residues" evidence="8">
    <location>
        <begin position="202"/>
        <end position="226"/>
    </location>
</feature>
<evidence type="ECO:0000256" key="7">
    <source>
        <dbReference type="PIRNR" id="PIRNR017300"/>
    </source>
</evidence>
<feature type="region of interest" description="Disordered" evidence="8">
    <location>
        <begin position="558"/>
        <end position="611"/>
    </location>
</feature>
<evidence type="ECO:0000256" key="4">
    <source>
        <dbReference type="ARBA" id="ARBA00023242"/>
    </source>
</evidence>
<dbReference type="AlphaFoldDB" id="A0A482XH79"/>
<comment type="subcellular location">
    <subcellularLocation>
        <location evidence="1 7">Nucleus</location>
        <location evidence="1 7">Nucleolus</location>
    </subcellularLocation>
</comment>
<keyword evidence="10" id="KW-1185">Reference proteome</keyword>
<keyword evidence="3 7" id="KW-0698">rRNA processing</keyword>
<proteinExistence type="inferred from homology"/>
<keyword evidence="4 7" id="KW-0539">Nucleus</keyword>
<comment type="caution">
    <text evidence="9">The sequence shown here is derived from an EMBL/GenBank/DDBJ whole genome shotgun (WGS) entry which is preliminary data.</text>
</comment>
<reference evidence="9 10" key="1">
    <citation type="journal article" date="2017" name="Gigascience">
        <title>Genome sequence of the small brown planthopper, Laodelphax striatellus.</title>
        <authorList>
            <person name="Zhu J."/>
            <person name="Jiang F."/>
            <person name="Wang X."/>
            <person name="Yang P."/>
            <person name="Bao Y."/>
            <person name="Zhao W."/>
            <person name="Wang W."/>
            <person name="Lu H."/>
            <person name="Wang Q."/>
            <person name="Cui N."/>
            <person name="Li J."/>
            <person name="Chen X."/>
            <person name="Luo L."/>
            <person name="Yu J."/>
            <person name="Kang L."/>
            <person name="Cui F."/>
        </authorList>
    </citation>
    <scope>NUCLEOTIDE SEQUENCE [LARGE SCALE GENOMIC DNA]</scope>
    <source>
        <strain evidence="9">Lst14</strain>
    </source>
</reference>
<evidence type="ECO:0000256" key="2">
    <source>
        <dbReference type="ARBA" id="ARBA00022517"/>
    </source>
</evidence>
<dbReference type="PANTHER" id="PTHR17039:SF0">
    <property type="entry name" value="U3 SMALL NUCLEOLAR RIBONUCLEOPROTEIN PROTEIN MPP10"/>
    <property type="match status" value="1"/>
</dbReference>
<dbReference type="GO" id="GO:0005732">
    <property type="term" value="C:sno(s)RNA-containing ribonucleoprotein complex"/>
    <property type="evidence" value="ECO:0007669"/>
    <property type="project" value="UniProtKB-UniRule"/>
</dbReference>
<dbReference type="STRING" id="195883.A0A482XH79"/>
<feature type="compositionally biased region" description="Basic and acidic residues" evidence="8">
    <location>
        <begin position="227"/>
        <end position="238"/>
    </location>
</feature>